<sequence>MNENLFGWNDGIWLLLDQMGILLSNLAFLFALGGAVVGFIRREDLRAWLTRNRFPRVGGVSESTVQWEGVVFTVSNESVPRWVMAQIQPAYMGLVATQASLAAAEAVAAVARRRGIEVHGPLQVADPNDPAASRSQVALLLSELRRAGCREIAVDLTGGKLPMSLGAFMAAEEAGVASLYVATDFDKHLKVPDMRTATLRQISQPE</sequence>
<dbReference type="eggNOG" id="ENOG502ZJVV">
    <property type="taxonomic scope" value="Bacteria"/>
</dbReference>
<keyword evidence="1" id="KW-0472">Membrane</keyword>
<name>D5BXZ3_NITHN</name>
<organism evidence="2 3">
    <name type="scientific">Nitrosococcus halophilus (strain Nc4)</name>
    <dbReference type="NCBI Taxonomy" id="472759"/>
    <lineage>
        <taxon>Bacteria</taxon>
        <taxon>Pseudomonadati</taxon>
        <taxon>Pseudomonadota</taxon>
        <taxon>Gammaproteobacteria</taxon>
        <taxon>Chromatiales</taxon>
        <taxon>Chromatiaceae</taxon>
        <taxon>Nitrosococcus</taxon>
    </lineage>
</organism>
<dbReference type="PDB" id="8T64">
    <property type="method" value="X-ray"/>
    <property type="resolution" value="2.25 A"/>
    <property type="chains" value="A/B/C/D=42-206"/>
</dbReference>
<gene>
    <name evidence="2" type="ordered locus">Nhal_2839</name>
</gene>
<protein>
    <submittedName>
        <fullName evidence="2">Uncharacterized protein</fullName>
    </submittedName>
</protein>
<keyword evidence="1" id="KW-1133">Transmembrane helix</keyword>
<accession>D5BXZ3</accession>
<reference evidence="4 5" key="2">
    <citation type="journal article" date="2024" name="Nature">
        <title>The CRISPR effector Cam1 mediates membrane depolarization for phage defence.</title>
        <authorList>
            <person name="Baca C.F."/>
            <person name="Yu Y."/>
            <person name="Rostol J.T."/>
            <person name="Majumder P."/>
            <person name="Patel D.J."/>
            <person name="Marraffini L.A."/>
        </authorList>
    </citation>
    <scope>X-RAY CRYSTALLOGRAPHY (1.85 ANGSTROMS) OF 42-206</scope>
</reference>
<evidence type="ECO:0007829" key="4">
    <source>
        <dbReference type="PDB" id="8T64"/>
    </source>
</evidence>
<dbReference type="HOGENOM" id="CLU_1330778_0_0_6"/>
<dbReference type="RefSeq" id="WP_013033759.1">
    <property type="nucleotide sequence ID" value="NC_013960.1"/>
</dbReference>
<dbReference type="STRING" id="472759.Nhal_2839"/>
<dbReference type="AlphaFoldDB" id="D5BXZ3"/>
<feature type="transmembrane region" description="Helical" evidence="1">
    <location>
        <begin position="20"/>
        <end position="40"/>
    </location>
</feature>
<keyword evidence="1" id="KW-0812">Transmembrane</keyword>
<dbReference type="PDB" id="8T66">
    <property type="method" value="X-ray"/>
    <property type="resolution" value="1.85 A"/>
    <property type="chains" value="A/B=42-206"/>
</dbReference>
<evidence type="ECO:0007829" key="5">
    <source>
        <dbReference type="PDB" id="8T65"/>
    </source>
</evidence>
<evidence type="ECO:0000313" key="2">
    <source>
        <dbReference type="EMBL" id="ADE15904.1"/>
    </source>
</evidence>
<dbReference type="EMBL" id="CP001798">
    <property type="protein sequence ID" value="ADE15904.1"/>
    <property type="molecule type" value="Genomic_DNA"/>
</dbReference>
<dbReference type="Proteomes" id="UP000001844">
    <property type="component" value="Chromosome"/>
</dbReference>
<proteinExistence type="evidence at protein level"/>
<dbReference type="KEGG" id="nhl:Nhal_2839"/>
<dbReference type="PDB" id="8T65">
    <property type="method" value="X-ray"/>
    <property type="resolution" value="2.09 A"/>
    <property type="chains" value="A/B=42-206"/>
</dbReference>
<keyword evidence="3" id="KW-1185">Reference proteome</keyword>
<dbReference type="Gene3D" id="3.40.50.10770">
    <property type="entry name" value="Hypothetical protein VC1899 like domain (Restriction endonuclease-like)"/>
    <property type="match status" value="1"/>
</dbReference>
<dbReference type="SMR" id="D5BXZ3"/>
<keyword evidence="4 5" id="KW-0002">3D-structure</keyword>
<reference evidence="3" key="1">
    <citation type="submission" date="2010-04" db="EMBL/GenBank/DDBJ databases">
        <title>Complete genome sequence of Nitrosococcus halophilus Nc4, a salt-adapted, aerobic obligate ammonia-oxidizing sulfur purple bacterium.</title>
        <authorList>
            <consortium name="US DOE Joint Genome Institute"/>
            <person name="Campbell M.A."/>
            <person name="Malfatti S.A."/>
            <person name="Chain P.S.G."/>
            <person name="Heidelberg J.F."/>
            <person name="Ward B.B."/>
            <person name="Klotz M.G."/>
        </authorList>
    </citation>
    <scope>NUCLEOTIDE SEQUENCE [LARGE SCALE GENOMIC DNA]</scope>
    <source>
        <strain evidence="3">Nc4</strain>
    </source>
</reference>
<dbReference type="OrthoDB" id="5566095at2"/>
<evidence type="ECO:0000256" key="1">
    <source>
        <dbReference type="SAM" id="Phobius"/>
    </source>
</evidence>
<evidence type="ECO:0000313" key="3">
    <source>
        <dbReference type="Proteomes" id="UP000001844"/>
    </source>
</evidence>